<accession>A0A975S0W6</accession>
<organism evidence="1 2">
    <name type="scientific">Gemmobacter fulvus</name>
    <dbReference type="NCBI Taxonomy" id="2840474"/>
    <lineage>
        <taxon>Bacteria</taxon>
        <taxon>Pseudomonadati</taxon>
        <taxon>Pseudomonadota</taxon>
        <taxon>Alphaproteobacteria</taxon>
        <taxon>Rhodobacterales</taxon>
        <taxon>Paracoccaceae</taxon>
        <taxon>Gemmobacter</taxon>
    </lineage>
</organism>
<dbReference type="KEGG" id="gfu:KM031_12615"/>
<dbReference type="Proteomes" id="UP000679352">
    <property type="component" value="Chromosome"/>
</dbReference>
<dbReference type="RefSeq" id="WP_215505997.1">
    <property type="nucleotide sequence ID" value="NZ_CP076361.1"/>
</dbReference>
<name>A0A975S0W6_9RHOB</name>
<evidence type="ECO:0000313" key="1">
    <source>
        <dbReference type="EMBL" id="QWK89676.1"/>
    </source>
</evidence>
<gene>
    <name evidence="1" type="ORF">KM031_12615</name>
</gene>
<dbReference type="EMBL" id="CP076361">
    <property type="protein sequence ID" value="QWK89676.1"/>
    <property type="molecule type" value="Genomic_DNA"/>
</dbReference>
<keyword evidence="2" id="KW-1185">Reference proteome</keyword>
<proteinExistence type="predicted"/>
<sequence>MAELKRQVRPAIEIDVQVCPVRAGGKAGICRPLPKSAPHCSKIGQKMSIPRHPPKKMAMIFAAMPHFPLS</sequence>
<protein>
    <submittedName>
        <fullName evidence="1">Uncharacterized protein</fullName>
    </submittedName>
</protein>
<evidence type="ECO:0000313" key="2">
    <source>
        <dbReference type="Proteomes" id="UP000679352"/>
    </source>
</evidence>
<dbReference type="AlphaFoldDB" id="A0A975S0W6"/>
<reference evidence="1" key="1">
    <citation type="submission" date="2021-06" db="EMBL/GenBank/DDBJ databases">
        <title>Direct submission.</title>
        <authorList>
            <person name="Lee C.-S."/>
            <person name="Jin L."/>
        </authorList>
    </citation>
    <scope>NUCLEOTIDE SEQUENCE</scope>
    <source>
        <strain evidence="1">Con5</strain>
    </source>
</reference>